<sequence length="423" mass="46961">MLSSSSSSSSRRQNLPRHQNQDRSIKPIGCLSGILHLVSNYHRRRRKFLTFGKKQGKNCDVELPIKSSSLTEEADHNKVLSEGNQISSSSSTTTTTKKKEDGGGERRHCHVRRLSCQVPRSPTLPSEIRHWDSDVISPENFRGLTLRDGGSTTTTPSPPTLNRVDEKVVEKEIYRSSAEEKRRKLLGALEKCDEDLKAIKNIIDALRTSAVAAEHRRGVKSPTSEEKFEVSCTVEEINLKMKDKGCTEFKHSPISVLDNFISPPLNLDTTSCFSKRHITKGQMVPQQKPQPRKNPREEDTITGTSFFHRVTTIGVSVPIKHEIAAWSSKAVGESVVEVCNDMDCGESREVTRIGLVLQDCILRDLVDQVVKELVIVGRAAAGNCLYSLLPLDAYKGEKEEDRTSPPAPTSSTTIGGHQQQPTN</sequence>
<comment type="caution">
    <text evidence="1">The sequence shown here is derived from an EMBL/GenBank/DDBJ whole genome shotgun (WGS) entry which is preliminary data.</text>
</comment>
<evidence type="ECO:0000313" key="1">
    <source>
        <dbReference type="EMBL" id="KAH7856108.1"/>
    </source>
</evidence>
<name>A0ACB7YSA6_9ERIC</name>
<evidence type="ECO:0000313" key="2">
    <source>
        <dbReference type="Proteomes" id="UP000828048"/>
    </source>
</evidence>
<organism evidence="1 2">
    <name type="scientific">Vaccinium darrowii</name>
    <dbReference type="NCBI Taxonomy" id="229202"/>
    <lineage>
        <taxon>Eukaryota</taxon>
        <taxon>Viridiplantae</taxon>
        <taxon>Streptophyta</taxon>
        <taxon>Embryophyta</taxon>
        <taxon>Tracheophyta</taxon>
        <taxon>Spermatophyta</taxon>
        <taxon>Magnoliopsida</taxon>
        <taxon>eudicotyledons</taxon>
        <taxon>Gunneridae</taxon>
        <taxon>Pentapetalae</taxon>
        <taxon>asterids</taxon>
        <taxon>Ericales</taxon>
        <taxon>Ericaceae</taxon>
        <taxon>Vaccinioideae</taxon>
        <taxon>Vaccinieae</taxon>
        <taxon>Vaccinium</taxon>
    </lineage>
</organism>
<keyword evidence="2" id="KW-1185">Reference proteome</keyword>
<dbReference type="Proteomes" id="UP000828048">
    <property type="component" value="Chromosome 11"/>
</dbReference>
<proteinExistence type="predicted"/>
<accession>A0ACB7YSA6</accession>
<gene>
    <name evidence="1" type="ORF">Vadar_032781</name>
</gene>
<dbReference type="EMBL" id="CM037161">
    <property type="protein sequence ID" value="KAH7856108.1"/>
    <property type="molecule type" value="Genomic_DNA"/>
</dbReference>
<reference evidence="1 2" key="1">
    <citation type="journal article" date="2021" name="Hortic Res">
        <title>High-quality reference genome and annotation aids understanding of berry development for evergreen blueberry (Vaccinium darrowii).</title>
        <authorList>
            <person name="Yu J."/>
            <person name="Hulse-Kemp A.M."/>
            <person name="Babiker E."/>
            <person name="Staton M."/>
        </authorList>
    </citation>
    <scope>NUCLEOTIDE SEQUENCE [LARGE SCALE GENOMIC DNA]</scope>
    <source>
        <strain evidence="2">cv. NJ 8807/NJ 8810</strain>
        <tissue evidence="1">Young leaf</tissue>
    </source>
</reference>
<protein>
    <submittedName>
        <fullName evidence="1">Uncharacterized protein</fullName>
    </submittedName>
</protein>